<protein>
    <submittedName>
        <fullName evidence="2">Uncharacterized protein</fullName>
    </submittedName>
</protein>
<sequence length="99" mass="11334">MYLHLTNGNALQEQEQWEWFITTRNSVQSYKETLNTRQTSHKISKRVIATQEVTKDEVVAGRKNIILQSGHELQHATNEREVSLLRSRHSSSLSATASV</sequence>
<dbReference type="Proteomes" id="UP001519460">
    <property type="component" value="Unassembled WGS sequence"/>
</dbReference>
<accession>A0ABD0JYP2</accession>
<dbReference type="AlphaFoldDB" id="A0ABD0JYP2"/>
<evidence type="ECO:0000256" key="1">
    <source>
        <dbReference type="SAM" id="MobiDB-lite"/>
    </source>
</evidence>
<name>A0ABD0JYP2_9CAEN</name>
<comment type="caution">
    <text evidence="2">The sequence shown here is derived from an EMBL/GenBank/DDBJ whole genome shotgun (WGS) entry which is preliminary data.</text>
</comment>
<evidence type="ECO:0000313" key="3">
    <source>
        <dbReference type="Proteomes" id="UP001519460"/>
    </source>
</evidence>
<feature type="compositionally biased region" description="Low complexity" evidence="1">
    <location>
        <begin position="90"/>
        <end position="99"/>
    </location>
</feature>
<keyword evidence="3" id="KW-1185">Reference proteome</keyword>
<evidence type="ECO:0000313" key="2">
    <source>
        <dbReference type="EMBL" id="KAK7479820.1"/>
    </source>
</evidence>
<proteinExistence type="predicted"/>
<gene>
    <name evidence="2" type="ORF">BaRGS_00028900</name>
</gene>
<feature type="region of interest" description="Disordered" evidence="1">
    <location>
        <begin position="79"/>
        <end position="99"/>
    </location>
</feature>
<dbReference type="EMBL" id="JACVVK020000294">
    <property type="protein sequence ID" value="KAK7479820.1"/>
    <property type="molecule type" value="Genomic_DNA"/>
</dbReference>
<reference evidence="2 3" key="1">
    <citation type="journal article" date="2023" name="Sci. Data">
        <title>Genome assembly of the Korean intertidal mud-creeper Batillaria attramentaria.</title>
        <authorList>
            <person name="Patra A.K."/>
            <person name="Ho P.T."/>
            <person name="Jun S."/>
            <person name="Lee S.J."/>
            <person name="Kim Y."/>
            <person name="Won Y.J."/>
        </authorList>
    </citation>
    <scope>NUCLEOTIDE SEQUENCE [LARGE SCALE GENOMIC DNA]</scope>
    <source>
        <strain evidence="2">Wonlab-2016</strain>
    </source>
</reference>
<organism evidence="2 3">
    <name type="scientific">Batillaria attramentaria</name>
    <dbReference type="NCBI Taxonomy" id="370345"/>
    <lineage>
        <taxon>Eukaryota</taxon>
        <taxon>Metazoa</taxon>
        <taxon>Spiralia</taxon>
        <taxon>Lophotrochozoa</taxon>
        <taxon>Mollusca</taxon>
        <taxon>Gastropoda</taxon>
        <taxon>Caenogastropoda</taxon>
        <taxon>Sorbeoconcha</taxon>
        <taxon>Cerithioidea</taxon>
        <taxon>Batillariidae</taxon>
        <taxon>Batillaria</taxon>
    </lineage>
</organism>